<evidence type="ECO:0000259" key="1">
    <source>
        <dbReference type="Pfam" id="PF06276"/>
    </source>
</evidence>
<dbReference type="OrthoDB" id="5870636at2"/>
<dbReference type="EMBL" id="CP042593">
    <property type="protein sequence ID" value="QED49244.1"/>
    <property type="molecule type" value="Genomic_DNA"/>
</dbReference>
<name>A0A5B8Z8F8_CYTDA</name>
<dbReference type="Pfam" id="PF11575">
    <property type="entry name" value="FhuF_C"/>
    <property type="match status" value="1"/>
</dbReference>
<accession>A0A5B8Z8F8</accession>
<dbReference type="InterPro" id="IPR022770">
    <property type="entry name" value="IucA/IucC-like_C"/>
</dbReference>
<dbReference type="GO" id="GO:0051537">
    <property type="term" value="F:2 iron, 2 sulfur cluster binding"/>
    <property type="evidence" value="ECO:0007669"/>
    <property type="project" value="InterPro"/>
</dbReference>
<dbReference type="KEGG" id="bda:FSZ17_19390"/>
<dbReference type="Proteomes" id="UP000321555">
    <property type="component" value="Chromosome"/>
</dbReference>
<dbReference type="RefSeq" id="WP_057773414.1">
    <property type="nucleotide sequence ID" value="NZ_CP042593.1"/>
</dbReference>
<dbReference type="GO" id="GO:0003824">
    <property type="term" value="F:catalytic activity"/>
    <property type="evidence" value="ECO:0007669"/>
    <property type="project" value="UniProtKB-ARBA"/>
</dbReference>
<proteinExistence type="predicted"/>
<evidence type="ECO:0008006" key="5">
    <source>
        <dbReference type="Google" id="ProtNLM"/>
    </source>
</evidence>
<dbReference type="Pfam" id="PF06276">
    <property type="entry name" value="FhuF"/>
    <property type="match status" value="1"/>
</dbReference>
<evidence type="ECO:0000313" key="4">
    <source>
        <dbReference type="Proteomes" id="UP000321555"/>
    </source>
</evidence>
<dbReference type="InterPro" id="IPR024726">
    <property type="entry name" value="FhuF_C"/>
</dbReference>
<feature type="domain" description="Aerobactin siderophore biosynthesis IucA/IucC-like C-terminal" evidence="1">
    <location>
        <begin position="61"/>
        <end position="210"/>
    </location>
</feature>
<dbReference type="STRING" id="1742359.GCA_001439625_03403"/>
<reference evidence="4" key="1">
    <citation type="submission" date="2019-08" db="EMBL/GenBank/DDBJ databases">
        <authorList>
            <person name="Zheng X."/>
        </authorList>
    </citation>
    <scope>NUCLEOTIDE SEQUENCE [LARGE SCALE GENOMIC DNA]</scope>
    <source>
        <strain evidence="4">FJAT-25496</strain>
    </source>
</reference>
<organism evidence="3 4">
    <name type="scientific">Cytobacillus dafuensis</name>
    <name type="common">Bacillus dafuensis</name>
    <dbReference type="NCBI Taxonomy" id="1742359"/>
    <lineage>
        <taxon>Bacteria</taxon>
        <taxon>Bacillati</taxon>
        <taxon>Bacillota</taxon>
        <taxon>Bacilli</taxon>
        <taxon>Bacillales</taxon>
        <taxon>Bacillaceae</taxon>
        <taxon>Cytobacillus</taxon>
    </lineage>
</organism>
<protein>
    <recommendedName>
        <fullName evidence="5">Aerobactin siderophore biosynthesis IucA/IucC-like C-terminal domain-containing protein</fullName>
    </recommendedName>
</protein>
<evidence type="ECO:0000313" key="3">
    <source>
        <dbReference type="EMBL" id="QED49244.1"/>
    </source>
</evidence>
<dbReference type="AlphaFoldDB" id="A0A5B8Z8F8"/>
<sequence>MVSFSKSLVQELKEMRLTTEKNESPLSLQVINLLDENRMKEYLDILGSHIEAENYKAAGSIFIKRYAFLAVLYLYTMTSRDEMLSISFEDISIETDVQAEVWLPRFYFSRLESVSAGPNRDLWRKNCIEALFKEHVYPIITCVAKVTRISKLILWENIAIYIYWLYETYFFQAEIEDELLERAKEDFQFIVLQAEGKLFGDYHENPLKRFYKEKTYNERVKKEIRQRNTCCFAYLTKSNKNCSTCPHICNRNGEWKIEV</sequence>
<gene>
    <name evidence="3" type="ORF">FSZ17_19390</name>
</gene>
<evidence type="ECO:0000259" key="2">
    <source>
        <dbReference type="Pfam" id="PF11575"/>
    </source>
</evidence>
<keyword evidence="4" id="KW-1185">Reference proteome</keyword>
<feature type="domain" description="Ferric siderophore reductase C-terminal" evidence="2">
    <location>
        <begin position="227"/>
        <end position="247"/>
    </location>
</feature>